<organism evidence="2 3">
    <name type="scientific">Fusarium oxysporum (strain Fo5176)</name>
    <name type="common">Fusarium vascular wilt</name>
    <dbReference type="NCBI Taxonomy" id="660025"/>
    <lineage>
        <taxon>Eukaryota</taxon>
        <taxon>Fungi</taxon>
        <taxon>Dikarya</taxon>
        <taxon>Ascomycota</taxon>
        <taxon>Pezizomycotina</taxon>
        <taxon>Sordariomycetes</taxon>
        <taxon>Hypocreomycetidae</taxon>
        <taxon>Hypocreales</taxon>
        <taxon>Nectriaceae</taxon>
        <taxon>Fusarium</taxon>
        <taxon>Fusarium oxysporum species complex</taxon>
    </lineage>
</organism>
<dbReference type="Proteomes" id="UP000002489">
    <property type="component" value="Unassembled WGS sequence"/>
</dbReference>
<accession>A0A0D2YKS9</accession>
<dbReference type="AlphaFoldDB" id="A0A0D2YKS9"/>
<feature type="transmembrane region" description="Helical" evidence="1">
    <location>
        <begin position="49"/>
        <end position="68"/>
    </location>
</feature>
<keyword evidence="1" id="KW-1133">Transmembrane helix</keyword>
<protein>
    <submittedName>
        <fullName evidence="2">Uncharacterized protein</fullName>
    </submittedName>
</protein>
<reference evidence="2" key="2">
    <citation type="submission" date="2025-08" db="UniProtKB">
        <authorList>
            <consortium name="EnsemblFungi"/>
        </authorList>
    </citation>
    <scope>IDENTIFICATION</scope>
    <source>
        <strain evidence="2">4287 / CBS 123668 / FGSC 9935 / NRRL 34936</strain>
    </source>
</reference>
<dbReference type="EnsemblFungi" id="FOXG_17747T0">
    <property type="protein sequence ID" value="FOXG_17747P0"/>
    <property type="gene ID" value="FOXG_17747"/>
</dbReference>
<evidence type="ECO:0000313" key="3">
    <source>
        <dbReference type="Proteomes" id="UP000002489"/>
    </source>
</evidence>
<proteinExistence type="predicted"/>
<name>A0A0D2YKS9_FUSOF</name>
<keyword evidence="1" id="KW-0812">Transmembrane</keyword>
<evidence type="ECO:0000256" key="1">
    <source>
        <dbReference type="SAM" id="Phobius"/>
    </source>
</evidence>
<keyword evidence="1" id="KW-0472">Membrane</keyword>
<sequence length="77" mass="8490">MARYYQGSSTNGTFRTIDELGSFTFEMEPSFTMGNPVTPPSLSNTSRVFLTHTIILAWLGATAVISPIQHSPPRMPK</sequence>
<evidence type="ECO:0000313" key="2">
    <source>
        <dbReference type="EnsemblFungi" id="FOXG_17747P0"/>
    </source>
</evidence>
<reference evidence="3" key="1">
    <citation type="journal article" date="2012" name="Mol. Plant Microbe Interact.">
        <title>A highly conserved effector in Fusarium oxysporum is required for full virulence on Arabidopsis.</title>
        <authorList>
            <person name="Thatcher L.F."/>
            <person name="Gardiner D.M."/>
            <person name="Kazan K."/>
            <person name="Manners J."/>
        </authorList>
    </citation>
    <scope>NUCLEOTIDE SEQUENCE [LARGE SCALE GENOMIC DNA]</scope>
    <source>
        <strain evidence="3">Fo5176</strain>
    </source>
</reference>